<dbReference type="OrthoDB" id="9773646at2"/>
<dbReference type="GO" id="GO:0046872">
    <property type="term" value="F:metal ion binding"/>
    <property type="evidence" value="ECO:0007669"/>
    <property type="project" value="UniProtKB-KW"/>
</dbReference>
<dbReference type="InterPro" id="IPR011008">
    <property type="entry name" value="Dimeric_a/b-barrel"/>
</dbReference>
<organism evidence="11 12">
    <name type="scientific">Liquorilactobacillus vini DSM 20605</name>
    <dbReference type="NCBI Taxonomy" id="1133569"/>
    <lineage>
        <taxon>Bacteria</taxon>
        <taxon>Bacillati</taxon>
        <taxon>Bacillota</taxon>
        <taxon>Bacilli</taxon>
        <taxon>Lactobacillales</taxon>
        <taxon>Lactobacillaceae</taxon>
        <taxon>Liquorilactobacillus</taxon>
    </lineage>
</organism>
<keyword evidence="11" id="KW-0560">Oxidoreductase</keyword>
<dbReference type="PANTHER" id="PTHR36843">
    <property type="entry name" value="HEME-DEPENDENT PEROXIDASE YWFI-RELATED"/>
    <property type="match status" value="1"/>
</dbReference>
<keyword evidence="2" id="KW-0349">Heme</keyword>
<comment type="catalytic activity">
    <reaction evidence="8">
        <text>Fe-coproporphyrin III + 2 H2O2 + 2 H(+) = heme b + 2 CO2 + 4 H2O</text>
        <dbReference type="Rhea" id="RHEA:56516"/>
        <dbReference type="ChEBI" id="CHEBI:15377"/>
        <dbReference type="ChEBI" id="CHEBI:15378"/>
        <dbReference type="ChEBI" id="CHEBI:16240"/>
        <dbReference type="ChEBI" id="CHEBI:16526"/>
        <dbReference type="ChEBI" id="CHEBI:60344"/>
        <dbReference type="ChEBI" id="CHEBI:68438"/>
        <dbReference type="EC" id="1.3.98.5"/>
    </reaction>
    <physiologicalReaction direction="left-to-right" evidence="8">
        <dbReference type="Rhea" id="RHEA:56517"/>
    </physiologicalReaction>
</comment>
<dbReference type="GO" id="GO:0020037">
    <property type="term" value="F:heme binding"/>
    <property type="evidence" value="ECO:0007669"/>
    <property type="project" value="InterPro"/>
</dbReference>
<accession>A0A0R2C7S0</accession>
<evidence type="ECO:0000313" key="12">
    <source>
        <dbReference type="Proteomes" id="UP000051576"/>
    </source>
</evidence>
<name>A0A0R2C7S0_9LACO</name>
<dbReference type="GO" id="GO:0004601">
    <property type="term" value="F:peroxidase activity"/>
    <property type="evidence" value="ECO:0007669"/>
    <property type="project" value="UniProtKB-KW"/>
</dbReference>
<keyword evidence="11" id="KW-0575">Peroxidase</keyword>
<evidence type="ECO:0000256" key="5">
    <source>
        <dbReference type="ARBA" id="ARBA00023444"/>
    </source>
</evidence>
<evidence type="ECO:0000256" key="4">
    <source>
        <dbReference type="ARBA" id="ARBA00023004"/>
    </source>
</evidence>
<evidence type="ECO:0000256" key="9">
    <source>
        <dbReference type="ARBA" id="ARBA00049935"/>
    </source>
</evidence>
<dbReference type="Proteomes" id="UP000051576">
    <property type="component" value="Unassembled WGS sequence"/>
</dbReference>
<comment type="caution">
    <text evidence="11">The sequence shown here is derived from an EMBL/GenBank/DDBJ whole genome shotgun (WGS) entry which is preliminary data.</text>
</comment>
<evidence type="ECO:0000256" key="2">
    <source>
        <dbReference type="ARBA" id="ARBA00022617"/>
    </source>
</evidence>
<evidence type="ECO:0000256" key="3">
    <source>
        <dbReference type="ARBA" id="ARBA00022723"/>
    </source>
</evidence>
<evidence type="ECO:0000256" key="10">
    <source>
        <dbReference type="ARBA" id="ARBA00050019"/>
    </source>
</evidence>
<keyword evidence="4" id="KW-0408">Iron</keyword>
<evidence type="ECO:0000256" key="1">
    <source>
        <dbReference type="ARBA" id="ARBA00014413"/>
    </source>
</evidence>
<evidence type="ECO:0000256" key="7">
    <source>
        <dbReference type="ARBA" id="ARBA00030236"/>
    </source>
</evidence>
<dbReference type="Pfam" id="PF06778">
    <property type="entry name" value="Chlor_dismutase"/>
    <property type="match status" value="1"/>
</dbReference>
<evidence type="ECO:0000256" key="6">
    <source>
        <dbReference type="ARBA" id="ARBA00029882"/>
    </source>
</evidence>
<dbReference type="AlphaFoldDB" id="A0A0R2C7S0"/>
<dbReference type="EMBL" id="AYYX01000036">
    <property type="protein sequence ID" value="KRM87704.1"/>
    <property type="molecule type" value="Genomic_DNA"/>
</dbReference>
<dbReference type="PATRIC" id="fig|1133569.4.peg.1416"/>
<sequence>MEQPVETLEGWYCLHLFWKLDWAAWKKQPRQVRQLAWHEFEKQLQIWQGNETNNHGSSYNFNVVGHKADLGMMLLREKMSDLNQVENSLLKLRLFDFMTEVNSFVSVTEVGTYGGKPHNDRGWQYVNQHLMPILPKKPYICFYPMNKARKNGANWYTLPYADRKEMMHEHGFIGRKYAGKIWQFITGAIAFDDQEWGVTLFAEDPLVFKKIVTEMRYASASAIYGDFPYFICGSYLNTAKLKDFLLI</sequence>
<gene>
    <name evidence="11" type="ORF">FD21_GL001283</name>
</gene>
<evidence type="ECO:0000313" key="11">
    <source>
        <dbReference type="EMBL" id="KRM87704.1"/>
    </source>
</evidence>
<dbReference type="Gene3D" id="3.30.70.1030">
    <property type="entry name" value="Apc35880, domain 1"/>
    <property type="match status" value="2"/>
</dbReference>
<dbReference type="PANTHER" id="PTHR36843:SF1">
    <property type="entry name" value="COPROHEME DECARBOXYLASE"/>
    <property type="match status" value="1"/>
</dbReference>
<dbReference type="eggNOG" id="COG3253">
    <property type="taxonomic scope" value="Bacteria"/>
</dbReference>
<reference evidence="11 12" key="1">
    <citation type="journal article" date="2015" name="Genome Announc.">
        <title>Expanding the biotechnology potential of lactobacilli through comparative genomics of 213 strains and associated genera.</title>
        <authorList>
            <person name="Sun Z."/>
            <person name="Harris H.M."/>
            <person name="McCann A."/>
            <person name="Guo C."/>
            <person name="Argimon S."/>
            <person name="Zhang W."/>
            <person name="Yang X."/>
            <person name="Jeffery I.B."/>
            <person name="Cooney J.C."/>
            <person name="Kagawa T.F."/>
            <person name="Liu W."/>
            <person name="Song Y."/>
            <person name="Salvetti E."/>
            <person name="Wrobel A."/>
            <person name="Rasinkangas P."/>
            <person name="Parkhill J."/>
            <person name="Rea M.C."/>
            <person name="O'Sullivan O."/>
            <person name="Ritari J."/>
            <person name="Douillard F.P."/>
            <person name="Paul Ross R."/>
            <person name="Yang R."/>
            <person name="Briner A.E."/>
            <person name="Felis G.E."/>
            <person name="de Vos W.M."/>
            <person name="Barrangou R."/>
            <person name="Klaenhammer T.R."/>
            <person name="Caufield P.W."/>
            <person name="Cui Y."/>
            <person name="Zhang H."/>
            <person name="O'Toole P.W."/>
        </authorList>
    </citation>
    <scope>NUCLEOTIDE SEQUENCE [LARGE SCALE GENOMIC DNA]</scope>
    <source>
        <strain evidence="11 12">DSM 20605</strain>
    </source>
</reference>
<comment type="pathway">
    <text evidence="5">Porphyrin-containing compound metabolism.</text>
</comment>
<dbReference type="SUPFAM" id="SSF54909">
    <property type="entry name" value="Dimeric alpha+beta barrel"/>
    <property type="match status" value="1"/>
</dbReference>
<dbReference type="STRING" id="1133569.FD21_GL001283"/>
<comment type="cofactor">
    <cofactor evidence="9">
        <name>Fe-coproporphyrin III</name>
        <dbReference type="ChEBI" id="CHEBI:68438"/>
    </cofactor>
</comment>
<keyword evidence="12" id="KW-1185">Reference proteome</keyword>
<dbReference type="EC" id="1.3.98.5" evidence="10"/>
<proteinExistence type="predicted"/>
<dbReference type="RefSeq" id="WP_010580628.1">
    <property type="nucleotide sequence ID" value="NZ_AHYZ01000098.1"/>
</dbReference>
<keyword evidence="3" id="KW-0479">Metal-binding</keyword>
<protein>
    <recommendedName>
        <fullName evidence="1">Coproheme decarboxylase</fullName>
        <ecNumber evidence="10">1.3.98.5</ecNumber>
    </recommendedName>
    <alternativeName>
        <fullName evidence="6">Coproheme III oxidative decarboxylase</fullName>
    </alternativeName>
    <alternativeName>
        <fullName evidence="7">Hydrogen peroxide-dependent heme synthase</fullName>
    </alternativeName>
</protein>
<dbReference type="NCBIfam" id="NF008913">
    <property type="entry name" value="PRK12276.1"/>
    <property type="match status" value="1"/>
</dbReference>
<dbReference type="InterPro" id="IPR010644">
    <property type="entry name" value="ChdC/CLD"/>
</dbReference>
<evidence type="ECO:0000256" key="8">
    <source>
        <dbReference type="ARBA" id="ARBA00049896"/>
    </source>
</evidence>